<keyword evidence="2" id="KW-1185">Reference proteome</keyword>
<protein>
    <submittedName>
        <fullName evidence="1">Uncharacterized protein</fullName>
    </submittedName>
</protein>
<dbReference type="EMBL" id="JAEHOC010000017">
    <property type="protein sequence ID" value="KAG2434283.1"/>
    <property type="molecule type" value="Genomic_DNA"/>
</dbReference>
<name>A0A835T1R9_CHLIN</name>
<evidence type="ECO:0000313" key="2">
    <source>
        <dbReference type="Proteomes" id="UP000650467"/>
    </source>
</evidence>
<organism evidence="1 2">
    <name type="scientific">Chlamydomonas incerta</name>
    <dbReference type="NCBI Taxonomy" id="51695"/>
    <lineage>
        <taxon>Eukaryota</taxon>
        <taxon>Viridiplantae</taxon>
        <taxon>Chlorophyta</taxon>
        <taxon>core chlorophytes</taxon>
        <taxon>Chlorophyceae</taxon>
        <taxon>CS clade</taxon>
        <taxon>Chlamydomonadales</taxon>
        <taxon>Chlamydomonadaceae</taxon>
        <taxon>Chlamydomonas</taxon>
    </lineage>
</organism>
<evidence type="ECO:0000313" key="1">
    <source>
        <dbReference type="EMBL" id="KAG2434283.1"/>
    </source>
</evidence>
<sequence length="136" mass="14362">MAAPRAAAAAAVSAGGVGMLLSSWFKGDEAPANLPSHPHHRTGYADAVGLKQLKVEDISHEAPRNVNNGAYSMLESYVGPAEPVNTDHHFDGPQPTASLNKKLEIGVESRAGNSMFGLLNSWFGTGQQAQPNPHKH</sequence>
<proteinExistence type="predicted"/>
<accession>A0A835T1R9</accession>
<reference evidence="1" key="1">
    <citation type="journal article" date="2020" name="bioRxiv">
        <title>Comparative genomics of Chlamydomonas.</title>
        <authorList>
            <person name="Craig R.J."/>
            <person name="Hasan A.R."/>
            <person name="Ness R.W."/>
            <person name="Keightley P.D."/>
        </authorList>
    </citation>
    <scope>NUCLEOTIDE SEQUENCE</scope>
    <source>
        <strain evidence="1">SAG 7.73</strain>
    </source>
</reference>
<dbReference type="AlphaFoldDB" id="A0A835T1R9"/>
<dbReference type="OrthoDB" id="527003at2759"/>
<comment type="caution">
    <text evidence="1">The sequence shown here is derived from an EMBL/GenBank/DDBJ whole genome shotgun (WGS) entry which is preliminary data.</text>
</comment>
<gene>
    <name evidence="1" type="ORF">HXX76_008007</name>
</gene>
<dbReference type="Proteomes" id="UP000650467">
    <property type="component" value="Unassembled WGS sequence"/>
</dbReference>